<keyword evidence="6" id="KW-0418">Kinase</keyword>
<dbReference type="InterPro" id="IPR002048">
    <property type="entry name" value="EF_hand_dom"/>
</dbReference>
<dbReference type="SMART" id="SM00054">
    <property type="entry name" value="EFh"/>
    <property type="match status" value="3"/>
</dbReference>
<dbReference type="InterPro" id="IPR000719">
    <property type="entry name" value="Prot_kinase_dom"/>
</dbReference>
<feature type="domain" description="EF-hand" evidence="11">
    <location>
        <begin position="468"/>
        <end position="501"/>
    </location>
</feature>
<sequence>MTNSTHITIIASDEETTMIEKPSTVKRGSSALRGNLTRVQRDRDPLFYYQVEQILGIGSMGSVVKVRKREAVVGGSARQDLQFHYRKEKVLSQCFRLPLVGGLFHICFKGLLKFKPNAYHEEKEEEPFFDSGHVSHNSHDTVPDYINATSPRSQKDMMYAMKSIHLSRVTDQRFLQELKNEVAILRDLDHPHIVKAIETFEHRNQLFIIMELCYGGDLYSRDPYTEEHAARITSSILSAIAYMHSKNILHRDLKYENVLFVNHSPQAEIKLIDFGLSAAFGRDELTDGVGTIYTMAPEVLKRKYGKQADVWSVGVIAYMLLSSQMPFYGKKRQHIVEQIMSGKYEFNGRRWKRVSNQAKEFVADLLVVDPAERLTADQALAAAWLNRGFSATLRSPSADEFEAAHQSMVNYAKYSKLKQVALMVIAHRSTSEEIGVLRKLFQKYDTEGRGHVTYEQFRKTILGAGYSEDACRQIFDAVDQDGSGLIRYTEFLASTIEAQGAIDERRLAEAFDRLDSDDSGYITVENLKGILGDDFPDSEVEAILKECAKDGNVSYMDFLAQWNTQKETKRQDFLADISNLTYSSGHPLPQGPLFTDEASRTGTSPSSMVKTDSHGPEAAVVQHEGDHAFADV</sequence>
<dbReference type="CDD" id="cd05117">
    <property type="entry name" value="STKc_CAMK"/>
    <property type="match status" value="1"/>
</dbReference>
<dbReference type="InterPro" id="IPR050205">
    <property type="entry name" value="CDPK_Ser/Thr_kinases"/>
</dbReference>
<gene>
    <name evidence="12" type="ORF">FisN_10Lh126</name>
</gene>
<feature type="domain" description="Protein kinase" evidence="10">
    <location>
        <begin position="49"/>
        <end position="385"/>
    </location>
</feature>
<evidence type="ECO:0000256" key="5">
    <source>
        <dbReference type="ARBA" id="ARBA00022741"/>
    </source>
</evidence>
<dbReference type="FunFam" id="1.10.510.10:FF:000571">
    <property type="entry name" value="Maternal embryonic leucine zipper kinase"/>
    <property type="match status" value="1"/>
</dbReference>
<name>A0A1Z5JTK5_FISSO</name>
<dbReference type="SUPFAM" id="SSF56112">
    <property type="entry name" value="Protein kinase-like (PK-like)"/>
    <property type="match status" value="1"/>
</dbReference>
<dbReference type="GO" id="GO:0004674">
    <property type="term" value="F:protein serine/threonine kinase activity"/>
    <property type="evidence" value="ECO:0007669"/>
    <property type="project" value="UniProtKB-KW"/>
</dbReference>
<evidence type="ECO:0000256" key="3">
    <source>
        <dbReference type="ARBA" id="ARBA00022679"/>
    </source>
</evidence>
<keyword evidence="4" id="KW-0677">Repeat</keyword>
<dbReference type="PROSITE" id="PS50222">
    <property type="entry name" value="EF_HAND_2"/>
    <property type="match status" value="3"/>
</dbReference>
<protein>
    <recommendedName>
        <fullName evidence="14">Calmodulin</fullName>
    </recommendedName>
</protein>
<keyword evidence="5" id="KW-0547">Nucleotide-binding</keyword>
<evidence type="ECO:0000256" key="4">
    <source>
        <dbReference type="ARBA" id="ARBA00022737"/>
    </source>
</evidence>
<dbReference type="Proteomes" id="UP000198406">
    <property type="component" value="Unassembled WGS sequence"/>
</dbReference>
<evidence type="ECO:0000259" key="10">
    <source>
        <dbReference type="PROSITE" id="PS50011"/>
    </source>
</evidence>
<comment type="caution">
    <text evidence="12">The sequence shown here is derived from an EMBL/GenBank/DDBJ whole genome shotgun (WGS) entry which is preliminary data.</text>
</comment>
<dbReference type="GO" id="GO:0005524">
    <property type="term" value="F:ATP binding"/>
    <property type="evidence" value="ECO:0007669"/>
    <property type="project" value="UniProtKB-KW"/>
</dbReference>
<dbReference type="AlphaFoldDB" id="A0A1Z5JTK5"/>
<dbReference type="GO" id="GO:0005509">
    <property type="term" value="F:calcium ion binding"/>
    <property type="evidence" value="ECO:0007669"/>
    <property type="project" value="InterPro"/>
</dbReference>
<comment type="cofactor">
    <cofactor evidence="1">
        <name>Mg(2+)</name>
        <dbReference type="ChEBI" id="CHEBI:18420"/>
    </cofactor>
</comment>
<dbReference type="PROSITE" id="PS50011">
    <property type="entry name" value="PROTEIN_KINASE_DOM"/>
    <property type="match status" value="1"/>
</dbReference>
<dbReference type="Gene3D" id="3.30.200.20">
    <property type="entry name" value="Phosphorylase Kinase, domain 1"/>
    <property type="match status" value="1"/>
</dbReference>
<dbReference type="InterPro" id="IPR011009">
    <property type="entry name" value="Kinase-like_dom_sf"/>
</dbReference>
<dbReference type="Gene3D" id="1.10.238.10">
    <property type="entry name" value="EF-hand"/>
    <property type="match status" value="2"/>
</dbReference>
<evidence type="ECO:0000313" key="12">
    <source>
        <dbReference type="EMBL" id="GAX17269.1"/>
    </source>
</evidence>
<reference evidence="12 13" key="1">
    <citation type="journal article" date="2015" name="Plant Cell">
        <title>Oil accumulation by the oleaginous diatom Fistulifera solaris as revealed by the genome and transcriptome.</title>
        <authorList>
            <person name="Tanaka T."/>
            <person name="Maeda Y."/>
            <person name="Veluchamy A."/>
            <person name="Tanaka M."/>
            <person name="Abida H."/>
            <person name="Marechal E."/>
            <person name="Bowler C."/>
            <person name="Muto M."/>
            <person name="Sunaga Y."/>
            <person name="Tanaka M."/>
            <person name="Yoshino T."/>
            <person name="Taniguchi T."/>
            <person name="Fukuda Y."/>
            <person name="Nemoto M."/>
            <person name="Matsumoto M."/>
            <person name="Wong P.S."/>
            <person name="Aburatani S."/>
            <person name="Fujibuchi W."/>
        </authorList>
    </citation>
    <scope>NUCLEOTIDE SEQUENCE [LARGE SCALE GENOMIC DNA]</scope>
    <source>
        <strain evidence="12 13">JPCC DA0580</strain>
    </source>
</reference>
<dbReference type="InParanoid" id="A0A1Z5JTK5"/>
<dbReference type="InterPro" id="IPR011992">
    <property type="entry name" value="EF-hand-dom_pair"/>
</dbReference>
<dbReference type="CDD" id="cd00051">
    <property type="entry name" value="EFh"/>
    <property type="match status" value="2"/>
</dbReference>
<feature type="domain" description="EF-hand" evidence="11">
    <location>
        <begin position="432"/>
        <end position="467"/>
    </location>
</feature>
<dbReference type="Gene3D" id="1.10.510.10">
    <property type="entry name" value="Transferase(Phosphotransferase) domain 1"/>
    <property type="match status" value="1"/>
</dbReference>
<keyword evidence="7" id="KW-0067">ATP-binding</keyword>
<dbReference type="Pfam" id="PF00069">
    <property type="entry name" value="Pkinase"/>
    <property type="match status" value="1"/>
</dbReference>
<dbReference type="OrthoDB" id="40902at2759"/>
<dbReference type="PROSITE" id="PS00108">
    <property type="entry name" value="PROTEIN_KINASE_ST"/>
    <property type="match status" value="1"/>
</dbReference>
<evidence type="ECO:0000256" key="1">
    <source>
        <dbReference type="ARBA" id="ARBA00001946"/>
    </source>
</evidence>
<evidence type="ECO:0000256" key="8">
    <source>
        <dbReference type="ARBA" id="ARBA00024334"/>
    </source>
</evidence>
<evidence type="ECO:0000259" key="11">
    <source>
        <dbReference type="PROSITE" id="PS50222"/>
    </source>
</evidence>
<comment type="similarity">
    <text evidence="8">Belongs to the protein kinase superfamily. Ser/Thr protein kinase family. CDPK subfamily.</text>
</comment>
<evidence type="ECO:0000313" key="13">
    <source>
        <dbReference type="Proteomes" id="UP000198406"/>
    </source>
</evidence>
<dbReference type="EMBL" id="BDSP01000114">
    <property type="protein sequence ID" value="GAX17269.1"/>
    <property type="molecule type" value="Genomic_DNA"/>
</dbReference>
<dbReference type="SUPFAM" id="SSF47473">
    <property type="entry name" value="EF-hand"/>
    <property type="match status" value="1"/>
</dbReference>
<feature type="domain" description="EF-hand" evidence="11">
    <location>
        <begin position="502"/>
        <end position="537"/>
    </location>
</feature>
<evidence type="ECO:0000256" key="6">
    <source>
        <dbReference type="ARBA" id="ARBA00022777"/>
    </source>
</evidence>
<organism evidence="12 13">
    <name type="scientific">Fistulifera solaris</name>
    <name type="common">Oleaginous diatom</name>
    <dbReference type="NCBI Taxonomy" id="1519565"/>
    <lineage>
        <taxon>Eukaryota</taxon>
        <taxon>Sar</taxon>
        <taxon>Stramenopiles</taxon>
        <taxon>Ochrophyta</taxon>
        <taxon>Bacillariophyta</taxon>
        <taxon>Bacillariophyceae</taxon>
        <taxon>Bacillariophycidae</taxon>
        <taxon>Naviculales</taxon>
        <taxon>Naviculaceae</taxon>
        <taxon>Fistulifera</taxon>
    </lineage>
</organism>
<keyword evidence="3" id="KW-0808">Transferase</keyword>
<dbReference type="InterPro" id="IPR008271">
    <property type="entry name" value="Ser/Thr_kinase_AS"/>
</dbReference>
<dbReference type="Pfam" id="PF13499">
    <property type="entry name" value="EF-hand_7"/>
    <property type="match status" value="2"/>
</dbReference>
<accession>A0A1Z5JTK5</accession>
<proteinExistence type="inferred from homology"/>
<feature type="region of interest" description="Disordered" evidence="9">
    <location>
        <begin position="586"/>
        <end position="616"/>
    </location>
</feature>
<feature type="compositionally biased region" description="Polar residues" evidence="9">
    <location>
        <begin position="600"/>
        <end position="610"/>
    </location>
</feature>
<evidence type="ECO:0000256" key="7">
    <source>
        <dbReference type="ARBA" id="ARBA00022840"/>
    </source>
</evidence>
<evidence type="ECO:0008006" key="14">
    <source>
        <dbReference type="Google" id="ProtNLM"/>
    </source>
</evidence>
<keyword evidence="2" id="KW-0723">Serine/threonine-protein kinase</keyword>
<evidence type="ECO:0000256" key="9">
    <source>
        <dbReference type="SAM" id="MobiDB-lite"/>
    </source>
</evidence>
<keyword evidence="13" id="KW-1185">Reference proteome</keyword>
<dbReference type="SMART" id="SM00220">
    <property type="entry name" value="S_TKc"/>
    <property type="match status" value="1"/>
</dbReference>
<dbReference type="PANTHER" id="PTHR24349">
    <property type="entry name" value="SERINE/THREONINE-PROTEIN KINASE"/>
    <property type="match status" value="1"/>
</dbReference>
<evidence type="ECO:0000256" key="2">
    <source>
        <dbReference type="ARBA" id="ARBA00022527"/>
    </source>
</evidence>
<dbReference type="FunFam" id="1.10.238.10:FF:000003">
    <property type="entry name" value="Calmodulin A"/>
    <property type="match status" value="1"/>
</dbReference>